<evidence type="ECO:0000259" key="2">
    <source>
        <dbReference type="PROSITE" id="PS51082"/>
    </source>
</evidence>
<dbReference type="GO" id="GO:0007009">
    <property type="term" value="P:plasma membrane organization"/>
    <property type="evidence" value="ECO:0007669"/>
    <property type="project" value="InterPro"/>
</dbReference>
<organism evidence="4 5">
    <name type="scientific">Sinocyclocheilus grahami</name>
    <name type="common">Dianchi golden-line fish</name>
    <name type="synonym">Barbus grahami</name>
    <dbReference type="NCBI Taxonomy" id="75366"/>
    <lineage>
        <taxon>Eukaryota</taxon>
        <taxon>Metazoa</taxon>
        <taxon>Chordata</taxon>
        <taxon>Craniata</taxon>
        <taxon>Vertebrata</taxon>
        <taxon>Euteleostomi</taxon>
        <taxon>Actinopterygii</taxon>
        <taxon>Neopterygii</taxon>
        <taxon>Teleostei</taxon>
        <taxon>Ostariophysi</taxon>
        <taxon>Cypriniformes</taxon>
        <taxon>Cyprinidae</taxon>
        <taxon>Cyprininae</taxon>
        <taxon>Sinocyclocheilus</taxon>
    </lineage>
</organism>
<dbReference type="PANTHER" id="PTHR15708:SF8">
    <property type="entry name" value="PROTEIN MTSS 2"/>
    <property type="match status" value="1"/>
</dbReference>
<feature type="domain" description="WH2" evidence="2">
    <location>
        <begin position="653"/>
        <end position="670"/>
    </location>
</feature>
<evidence type="ECO:0000313" key="5">
    <source>
        <dbReference type="Proteomes" id="UP000472262"/>
    </source>
</evidence>
<dbReference type="PROSITE" id="PS51338">
    <property type="entry name" value="IMD"/>
    <property type="match status" value="1"/>
</dbReference>
<dbReference type="GO" id="GO:0003779">
    <property type="term" value="F:actin binding"/>
    <property type="evidence" value="ECO:0007669"/>
    <property type="project" value="InterPro"/>
</dbReference>
<dbReference type="Proteomes" id="UP000472262">
    <property type="component" value="Unassembled WGS sequence"/>
</dbReference>
<dbReference type="GO" id="GO:0005543">
    <property type="term" value="F:phospholipid binding"/>
    <property type="evidence" value="ECO:0007669"/>
    <property type="project" value="TreeGrafter"/>
</dbReference>
<protein>
    <submittedName>
        <fullName evidence="4">MTSS1-like protein</fullName>
    </submittedName>
</protein>
<feature type="compositionally biased region" description="Low complexity" evidence="1">
    <location>
        <begin position="532"/>
        <end position="541"/>
    </location>
</feature>
<feature type="domain" description="IMD" evidence="3">
    <location>
        <begin position="28"/>
        <end position="232"/>
    </location>
</feature>
<feature type="region of interest" description="Disordered" evidence="1">
    <location>
        <begin position="628"/>
        <end position="665"/>
    </location>
</feature>
<reference evidence="4" key="2">
    <citation type="submission" date="2025-09" db="UniProtKB">
        <authorList>
            <consortium name="Ensembl"/>
        </authorList>
    </citation>
    <scope>IDENTIFICATION</scope>
</reference>
<dbReference type="InterPro" id="IPR030127">
    <property type="entry name" value="MTSS1/MTSS2"/>
</dbReference>
<dbReference type="InterPro" id="IPR003124">
    <property type="entry name" value="WH2_dom"/>
</dbReference>
<feature type="compositionally biased region" description="Low complexity" evidence="1">
    <location>
        <begin position="265"/>
        <end position="275"/>
    </location>
</feature>
<name>A0A672R4N9_SINGR</name>
<dbReference type="PANTHER" id="PTHR15708">
    <property type="entry name" value="ACTIN BUNDLING/MISSING IN METASTASIS-RELATED"/>
    <property type="match status" value="1"/>
</dbReference>
<feature type="region of interest" description="Disordered" evidence="1">
    <location>
        <begin position="114"/>
        <end position="143"/>
    </location>
</feature>
<feature type="region of interest" description="Disordered" evidence="1">
    <location>
        <begin position="406"/>
        <end position="440"/>
    </location>
</feature>
<evidence type="ECO:0000259" key="3">
    <source>
        <dbReference type="PROSITE" id="PS51338"/>
    </source>
</evidence>
<dbReference type="SUPFAM" id="SSF103657">
    <property type="entry name" value="BAR/IMD domain-like"/>
    <property type="match status" value="1"/>
</dbReference>
<sequence>MESVEKECGALGGLFQAIVNDMKVPVLTTVLAAAAVLDAFQKVADMATNTRGATRDIGSALTRMCMRHRSIEAKLRHFTNALMEKMIAPLQDKIEEWKKTAALLDKDHAKEYKRSRQEIKKKSSDTIKLQKKARKGRGGLQPQLNSAMQDVSDMYLLMEETEKQAVRRALLEERGRYCTFISFLQPVVIGEIAMLGEATHLQAIIDDLTVLTTDPHKLPETSEQVILDLKGSDYNWSYQTPPSSPSSVGSRKSSLCRCGAHRLSSVSSHDSGFVSQDANVHSKPPSPMPSDITSQKSSSSASSEASETCQSVSECGSPTIDWSKAGHYEQTAVSGQRRTEAAEPSSAVGGNGIIHPEDPYRLARMNSKDITAKHGKPLSSAASELAMVLTRGLTIEQQQKSSCDSLQYSSGYSTQNTTPSCSEDTIPSQGSEYDCYSMNGDADNDAQTDFNKSCTVPRHSNLAQNYRRMIQTKRPASTAGLHGAPTTSGKGGGSGVIASGTATIRRTPSSKTNVRRTPSSVGPIPIRPPIVPVKTPTVPDSPGFPSPPPEHNGSEENLYSDESLEILDYKASPKRMSLPTWGAGGGRVYAQQTGAAGFTSEEEQMLAANRHSLVEKIGELVANAHALGEGQFPFPTDPQASQGHQQDQGHEQEGGDMLKTIRRGVRLRKATCNDRSAPRILR</sequence>
<dbReference type="Gene3D" id="1.20.1270.60">
    <property type="entry name" value="Arfaptin homology (AH) domain/BAR domain"/>
    <property type="match status" value="1"/>
</dbReference>
<reference evidence="4" key="1">
    <citation type="submission" date="2025-08" db="UniProtKB">
        <authorList>
            <consortium name="Ensembl"/>
        </authorList>
    </citation>
    <scope>IDENTIFICATION</scope>
</reference>
<dbReference type="GO" id="GO:0030031">
    <property type="term" value="P:cell projection assembly"/>
    <property type="evidence" value="ECO:0007669"/>
    <property type="project" value="TreeGrafter"/>
</dbReference>
<feature type="compositionally biased region" description="Polar residues" evidence="1">
    <location>
        <begin position="504"/>
        <end position="517"/>
    </location>
</feature>
<dbReference type="GO" id="GO:0009898">
    <property type="term" value="C:cytoplasmic side of plasma membrane"/>
    <property type="evidence" value="ECO:0007669"/>
    <property type="project" value="TreeGrafter"/>
</dbReference>
<feature type="region of interest" description="Disordered" evidence="1">
    <location>
        <begin position="330"/>
        <end position="358"/>
    </location>
</feature>
<dbReference type="CDD" id="cd22060">
    <property type="entry name" value="WH2_MTSS1"/>
    <property type="match status" value="1"/>
</dbReference>
<dbReference type="AlphaFoldDB" id="A0A672R4N9"/>
<feature type="region of interest" description="Disordered" evidence="1">
    <location>
        <begin position="265"/>
        <end position="314"/>
    </location>
</feature>
<gene>
    <name evidence="4" type="primary">LOC107583838</name>
</gene>
<evidence type="ECO:0000313" key="4">
    <source>
        <dbReference type="Ensembl" id="ENSSGRP00000083853.1"/>
    </source>
</evidence>
<accession>A0A672R4N9</accession>
<evidence type="ECO:0000256" key="1">
    <source>
        <dbReference type="SAM" id="MobiDB-lite"/>
    </source>
</evidence>
<feature type="region of interest" description="Disordered" evidence="1">
    <location>
        <begin position="474"/>
        <end position="558"/>
    </location>
</feature>
<feature type="compositionally biased region" description="Basic and acidic residues" evidence="1">
    <location>
        <begin position="114"/>
        <end position="125"/>
    </location>
</feature>
<dbReference type="Ensembl" id="ENSSGRT00000089305.1">
    <property type="protein sequence ID" value="ENSSGRP00000083853.1"/>
    <property type="gene ID" value="ENSSGRG00000042074.1"/>
</dbReference>
<dbReference type="InterPro" id="IPR027267">
    <property type="entry name" value="AH/BAR_dom_sf"/>
</dbReference>
<keyword evidence="5" id="KW-1185">Reference proteome</keyword>
<feature type="compositionally biased region" description="Polar residues" evidence="1">
    <location>
        <begin position="406"/>
        <end position="431"/>
    </location>
</feature>
<feature type="compositionally biased region" description="Low complexity" evidence="1">
    <location>
        <begin position="293"/>
        <end position="311"/>
    </location>
</feature>
<dbReference type="InterPro" id="IPR013606">
    <property type="entry name" value="I-BAR_dom"/>
</dbReference>
<dbReference type="PROSITE" id="PS51082">
    <property type="entry name" value="WH2"/>
    <property type="match status" value="1"/>
</dbReference>
<dbReference type="GO" id="GO:0015629">
    <property type="term" value="C:actin cytoskeleton"/>
    <property type="evidence" value="ECO:0007669"/>
    <property type="project" value="TreeGrafter"/>
</dbReference>
<dbReference type="Pfam" id="PF08397">
    <property type="entry name" value="IMD"/>
    <property type="match status" value="1"/>
</dbReference>
<proteinExistence type="predicted"/>